<keyword evidence="2" id="KW-1185">Reference proteome</keyword>
<evidence type="ECO:0000313" key="1">
    <source>
        <dbReference type="EMBL" id="GGE14227.1"/>
    </source>
</evidence>
<dbReference type="InterPro" id="IPR023198">
    <property type="entry name" value="PGP-like_dom2"/>
</dbReference>
<dbReference type="NCBIfam" id="TIGR01509">
    <property type="entry name" value="HAD-SF-IA-v3"/>
    <property type="match status" value="1"/>
</dbReference>
<accession>A0A916ZUS1</accession>
<dbReference type="CDD" id="cd02603">
    <property type="entry name" value="HAD_sEH-N_like"/>
    <property type="match status" value="1"/>
</dbReference>
<dbReference type="InterPro" id="IPR036412">
    <property type="entry name" value="HAD-like_sf"/>
</dbReference>
<protein>
    <submittedName>
        <fullName evidence="1">Haloacid dehalogenase</fullName>
    </submittedName>
</protein>
<dbReference type="Gene3D" id="1.10.150.240">
    <property type="entry name" value="Putative phosphatase, domain 2"/>
    <property type="match status" value="1"/>
</dbReference>
<dbReference type="InterPro" id="IPR006439">
    <property type="entry name" value="HAD-SF_hydro_IA"/>
</dbReference>
<dbReference type="SUPFAM" id="SSF56784">
    <property type="entry name" value="HAD-like"/>
    <property type="match status" value="1"/>
</dbReference>
<dbReference type="SFLD" id="SFLDS00003">
    <property type="entry name" value="Haloacid_Dehalogenase"/>
    <property type="match status" value="1"/>
</dbReference>
<dbReference type="AlphaFoldDB" id="A0A916ZUS1"/>
<dbReference type="RefSeq" id="WP_188911081.1">
    <property type="nucleotide sequence ID" value="NZ_BMIQ01000006.1"/>
</dbReference>
<dbReference type="PRINTS" id="PR00413">
    <property type="entry name" value="HADHALOGNASE"/>
</dbReference>
<dbReference type="Gene3D" id="3.40.50.1000">
    <property type="entry name" value="HAD superfamily/HAD-like"/>
    <property type="match status" value="1"/>
</dbReference>
<comment type="caution">
    <text evidence="1">The sequence shown here is derived from an EMBL/GenBank/DDBJ whole genome shotgun (WGS) entry which is preliminary data.</text>
</comment>
<reference evidence="1" key="2">
    <citation type="submission" date="2020-09" db="EMBL/GenBank/DDBJ databases">
        <authorList>
            <person name="Sun Q."/>
            <person name="Zhou Y."/>
        </authorList>
    </citation>
    <scope>NUCLEOTIDE SEQUENCE</scope>
    <source>
        <strain evidence="1">CGMCC 1.15367</strain>
    </source>
</reference>
<dbReference type="Proteomes" id="UP000644699">
    <property type="component" value="Unassembled WGS sequence"/>
</dbReference>
<dbReference type="SFLD" id="SFLDG01129">
    <property type="entry name" value="C1.5:_HAD__Beta-PGM__Phosphata"/>
    <property type="match status" value="1"/>
</dbReference>
<dbReference type="PANTHER" id="PTHR43611:SF3">
    <property type="entry name" value="FLAVIN MONONUCLEOTIDE HYDROLASE 1, CHLOROPLATIC"/>
    <property type="match status" value="1"/>
</dbReference>
<evidence type="ECO:0000313" key="2">
    <source>
        <dbReference type="Proteomes" id="UP000644699"/>
    </source>
</evidence>
<name>A0A916ZUS1_9HYPH</name>
<sequence length="206" mass="23300">MIDHVVFDIGRVLIHWDPEIPYRRHIPDDAARARFLAEICSPDWNLEQDRGRSWREAEDALIARHPDKADLVRAFRRDWRQMVPHAYEASVAIFRDLIARGIDVTLLTNFAADTFIEASELYPFFAEARGVTVSGRARLVKPDRAIFDLHAASFGLRPDRTLFIDDSEANVAGARVAGWQAVRFTDAARLAEDLARHGLAVSQPKG</sequence>
<dbReference type="EMBL" id="BMIQ01000006">
    <property type="protein sequence ID" value="GGE14227.1"/>
    <property type="molecule type" value="Genomic_DNA"/>
</dbReference>
<reference evidence="1" key="1">
    <citation type="journal article" date="2014" name="Int. J. Syst. Evol. Microbiol.">
        <title>Complete genome sequence of Corynebacterium casei LMG S-19264T (=DSM 44701T), isolated from a smear-ripened cheese.</title>
        <authorList>
            <consortium name="US DOE Joint Genome Institute (JGI-PGF)"/>
            <person name="Walter F."/>
            <person name="Albersmeier A."/>
            <person name="Kalinowski J."/>
            <person name="Ruckert C."/>
        </authorList>
    </citation>
    <scope>NUCLEOTIDE SEQUENCE</scope>
    <source>
        <strain evidence="1">CGMCC 1.15367</strain>
    </source>
</reference>
<dbReference type="InterPro" id="IPR023214">
    <property type="entry name" value="HAD_sf"/>
</dbReference>
<gene>
    <name evidence="1" type="ORF">GCM10011390_36740</name>
</gene>
<proteinExistence type="predicted"/>
<dbReference type="PANTHER" id="PTHR43611">
    <property type="entry name" value="ALPHA-D-GLUCOSE 1-PHOSPHATE PHOSPHATASE"/>
    <property type="match status" value="1"/>
</dbReference>
<organism evidence="1 2">
    <name type="scientific">Aureimonas endophytica</name>
    <dbReference type="NCBI Taxonomy" id="2027858"/>
    <lineage>
        <taxon>Bacteria</taxon>
        <taxon>Pseudomonadati</taxon>
        <taxon>Pseudomonadota</taxon>
        <taxon>Alphaproteobacteria</taxon>
        <taxon>Hyphomicrobiales</taxon>
        <taxon>Aurantimonadaceae</taxon>
        <taxon>Aureimonas</taxon>
    </lineage>
</organism>
<dbReference type="Pfam" id="PF00702">
    <property type="entry name" value="Hydrolase"/>
    <property type="match status" value="1"/>
</dbReference>